<protein>
    <submittedName>
        <fullName evidence="7">Copper oxidase</fullName>
    </submittedName>
</protein>
<dbReference type="GO" id="GO:0005507">
    <property type="term" value="F:copper ion binding"/>
    <property type="evidence" value="ECO:0007669"/>
    <property type="project" value="InterPro"/>
</dbReference>
<keyword evidence="3" id="KW-0186">Copper</keyword>
<comment type="caution">
    <text evidence="7">The sequence shown here is derived from an EMBL/GenBank/DDBJ whole genome shotgun (WGS) entry which is preliminary data.</text>
</comment>
<evidence type="ECO:0000259" key="6">
    <source>
        <dbReference type="Pfam" id="PF07732"/>
    </source>
</evidence>
<sequence length="495" mass="54313">MTPITTNTITTRVTTTETRHEHHPSQRPARRRAGLVGAATAPLARAQDAHDHSQHARPAQPAATAPAPAAAEAPRARRGTASGPGSVYTPNGWSLPSRMVDGVREFHLVAEEIEHEFGPGSRIKAWGYNGTTPGPTLEAIEGERVRIYVTNRLKEGTSVHWHGLLLPSGMDGVKGLTQPPIAPGETYVYEFTLRQHGTHMYHPHADEMVQLAMGMMGLFIIHPRGPEEEPVDRDYAMLLHNWAVHPGTYVPDPSVMQDFDVWTLNSKAFPATEPLVARSGERVRIRIGNLSMWNHPMHLHGVQFAVTGGDGGRWPRAQWRNEVTEIVGVGQMRDFEFIAVPGDWAFHCHMAHHTMGPMGHDIPNTLGVDQSGVEQRIQRILPGFMAMGEHGMAEHQDHVDMGHMPGPENTLAMAAGRGPFGNIGMGGMFTVVKVRDDIAPGDYRDPGWYRHPPGELTRRVSSDPSFGQPVRRGQVASAGSDALPTPRRDGGHHNH</sequence>
<feature type="compositionally biased region" description="Basic and acidic residues" evidence="4">
    <location>
        <begin position="486"/>
        <end position="495"/>
    </location>
</feature>
<dbReference type="OrthoDB" id="9757546at2"/>
<evidence type="ECO:0000256" key="1">
    <source>
        <dbReference type="ARBA" id="ARBA00022723"/>
    </source>
</evidence>
<evidence type="ECO:0000313" key="7">
    <source>
        <dbReference type="EMBL" id="TXK66043.1"/>
    </source>
</evidence>
<dbReference type="Gene3D" id="2.60.40.420">
    <property type="entry name" value="Cupredoxins - blue copper proteins"/>
    <property type="match status" value="2"/>
</dbReference>
<feature type="compositionally biased region" description="Low complexity" evidence="4">
    <location>
        <begin position="1"/>
        <end position="16"/>
    </location>
</feature>
<dbReference type="Proteomes" id="UP000321248">
    <property type="component" value="Unassembled WGS sequence"/>
</dbReference>
<evidence type="ECO:0000259" key="5">
    <source>
        <dbReference type="Pfam" id="PF07731"/>
    </source>
</evidence>
<keyword evidence="8" id="KW-1185">Reference proteome</keyword>
<keyword evidence="2" id="KW-0560">Oxidoreductase</keyword>
<feature type="compositionally biased region" description="Basic and acidic residues" evidence="4">
    <location>
        <begin position="442"/>
        <end position="461"/>
    </location>
</feature>
<feature type="compositionally biased region" description="Low complexity" evidence="4">
    <location>
        <begin position="56"/>
        <end position="73"/>
    </location>
</feature>
<dbReference type="InterPro" id="IPR011706">
    <property type="entry name" value="Cu-oxidase_C"/>
</dbReference>
<dbReference type="EMBL" id="VRTS01000001">
    <property type="protein sequence ID" value="TXK66043.1"/>
    <property type="molecule type" value="Genomic_DNA"/>
</dbReference>
<evidence type="ECO:0000313" key="8">
    <source>
        <dbReference type="Proteomes" id="UP000321248"/>
    </source>
</evidence>
<gene>
    <name evidence="7" type="ORF">FU658_00895</name>
</gene>
<dbReference type="InterPro" id="IPR008972">
    <property type="entry name" value="Cupredoxin"/>
</dbReference>
<organism evidence="7 8">
    <name type="scientific">Alkalisalibacterium limincola</name>
    <dbReference type="NCBI Taxonomy" id="2699169"/>
    <lineage>
        <taxon>Bacteria</taxon>
        <taxon>Pseudomonadati</taxon>
        <taxon>Pseudomonadota</taxon>
        <taxon>Gammaproteobacteria</taxon>
        <taxon>Lysobacterales</taxon>
        <taxon>Lysobacteraceae</taxon>
        <taxon>Alkalisalibacterium</taxon>
    </lineage>
</organism>
<feature type="region of interest" description="Disordered" evidence="4">
    <location>
        <begin position="442"/>
        <end position="495"/>
    </location>
</feature>
<dbReference type="InterPro" id="IPR045087">
    <property type="entry name" value="Cu-oxidase_fam"/>
</dbReference>
<feature type="domain" description="Plastocyanin-like" evidence="5">
    <location>
        <begin position="258"/>
        <end position="359"/>
    </location>
</feature>
<dbReference type="CDD" id="cd04202">
    <property type="entry name" value="CuRO_D2_2dMcoN_like"/>
    <property type="match status" value="1"/>
</dbReference>
<dbReference type="SUPFAM" id="SSF49503">
    <property type="entry name" value="Cupredoxins"/>
    <property type="match status" value="2"/>
</dbReference>
<dbReference type="CDD" id="cd13860">
    <property type="entry name" value="CuRO_1_2dMco_1"/>
    <property type="match status" value="1"/>
</dbReference>
<keyword evidence="1" id="KW-0479">Metal-binding</keyword>
<name>A0A5C8L1U9_9GAMM</name>
<feature type="region of interest" description="Disordered" evidence="4">
    <location>
        <begin position="1"/>
        <end position="90"/>
    </location>
</feature>
<reference evidence="7 8" key="1">
    <citation type="submission" date="2019-08" db="EMBL/GenBank/DDBJ databases">
        <authorList>
            <person name="Karlyshev A.V."/>
        </authorList>
    </citation>
    <scope>NUCLEOTIDE SEQUENCE [LARGE SCALE GENOMIC DNA]</scope>
    <source>
        <strain evidence="7 8">Alg18-2.2</strain>
    </source>
</reference>
<evidence type="ECO:0000256" key="2">
    <source>
        <dbReference type="ARBA" id="ARBA00023002"/>
    </source>
</evidence>
<evidence type="ECO:0000256" key="4">
    <source>
        <dbReference type="SAM" id="MobiDB-lite"/>
    </source>
</evidence>
<dbReference type="Pfam" id="PF07731">
    <property type="entry name" value="Cu-oxidase_2"/>
    <property type="match status" value="1"/>
</dbReference>
<accession>A0A5C8L1U9</accession>
<evidence type="ECO:0000256" key="3">
    <source>
        <dbReference type="ARBA" id="ARBA00023008"/>
    </source>
</evidence>
<dbReference type="PANTHER" id="PTHR11709:SF394">
    <property type="entry name" value="FI03373P-RELATED"/>
    <property type="match status" value="1"/>
</dbReference>
<dbReference type="InterPro" id="IPR011707">
    <property type="entry name" value="Cu-oxidase-like_N"/>
</dbReference>
<dbReference type="GO" id="GO:0016491">
    <property type="term" value="F:oxidoreductase activity"/>
    <property type="evidence" value="ECO:0007669"/>
    <property type="project" value="UniProtKB-KW"/>
</dbReference>
<dbReference type="AlphaFoldDB" id="A0A5C8L1U9"/>
<dbReference type="Pfam" id="PF07732">
    <property type="entry name" value="Cu-oxidase_3"/>
    <property type="match status" value="1"/>
</dbReference>
<proteinExistence type="predicted"/>
<dbReference type="PANTHER" id="PTHR11709">
    <property type="entry name" value="MULTI-COPPER OXIDASE"/>
    <property type="match status" value="1"/>
</dbReference>
<feature type="domain" description="Plastocyanin-like" evidence="6">
    <location>
        <begin position="118"/>
        <end position="224"/>
    </location>
</feature>